<accession>A0A8A4TRH8</accession>
<gene>
    <name evidence="1" type="ORF">J3U87_03950</name>
</gene>
<sequence>MELVITGTGLVSSLGRDPLLAVTAIRAGLSRPAELVDYPVLDSETQELIAPTGHPVRAFTEGFHLSARWLRLAIGAFESLLRQTGFEEETSAEFWGKTAILLATPHVKGDRLQMQNADEKMMFDTMIPPMLAYLDLPLRKSRCATFPMSNSGAAHALVQATGLLDAQMADRVILIGVDSYLDGLSIEWLATHDRLKTPSRAVGFEPGEAAAAVLIETAEQAERRSAPIMAQIAGVGTAEEAMHIYQDAVNRGIGLSEAVAAAYQQTQWEEPFSGLLINDLNGEEWRAKELGSALLRLTDEVDPDAPLFVPAESLGDTGAAYGAIALAYAALALANGFAGSDHVCVISSTDLGDTGAIFLSMYEPIS</sequence>
<dbReference type="SUPFAM" id="SSF53901">
    <property type="entry name" value="Thiolase-like"/>
    <property type="match status" value="1"/>
</dbReference>
<evidence type="ECO:0000313" key="1">
    <source>
        <dbReference type="EMBL" id="QTD51601.1"/>
    </source>
</evidence>
<protein>
    <recommendedName>
        <fullName evidence="3">3-oxoacyl-[acyl-carrier-protein] synthase-1</fullName>
    </recommendedName>
</protein>
<dbReference type="GO" id="GO:0016746">
    <property type="term" value="F:acyltransferase activity"/>
    <property type="evidence" value="ECO:0007669"/>
    <property type="project" value="InterPro"/>
</dbReference>
<organism evidence="1 2">
    <name type="scientific">Sulfidibacter corallicola</name>
    <dbReference type="NCBI Taxonomy" id="2818388"/>
    <lineage>
        <taxon>Bacteria</taxon>
        <taxon>Pseudomonadati</taxon>
        <taxon>Acidobacteriota</taxon>
        <taxon>Holophagae</taxon>
        <taxon>Acanthopleuribacterales</taxon>
        <taxon>Acanthopleuribacteraceae</taxon>
        <taxon>Sulfidibacter</taxon>
    </lineage>
</organism>
<dbReference type="Proteomes" id="UP000663929">
    <property type="component" value="Chromosome"/>
</dbReference>
<evidence type="ECO:0008006" key="3">
    <source>
        <dbReference type="Google" id="ProtNLM"/>
    </source>
</evidence>
<dbReference type="Gene3D" id="3.40.47.10">
    <property type="match status" value="1"/>
</dbReference>
<reference evidence="1" key="1">
    <citation type="submission" date="2021-03" db="EMBL/GenBank/DDBJ databases">
        <title>Acanthopleuribacteraceae sp. M133.</title>
        <authorList>
            <person name="Wang G."/>
        </authorList>
    </citation>
    <scope>NUCLEOTIDE SEQUENCE</scope>
    <source>
        <strain evidence="1">M133</strain>
    </source>
</reference>
<proteinExistence type="predicted"/>
<dbReference type="AlphaFoldDB" id="A0A8A4TRH8"/>
<evidence type="ECO:0000313" key="2">
    <source>
        <dbReference type="Proteomes" id="UP000663929"/>
    </source>
</evidence>
<name>A0A8A4TRH8_SULCO</name>
<dbReference type="KEGG" id="scor:J3U87_03950"/>
<dbReference type="RefSeq" id="WP_237381729.1">
    <property type="nucleotide sequence ID" value="NZ_CP071793.1"/>
</dbReference>
<keyword evidence="2" id="KW-1185">Reference proteome</keyword>
<dbReference type="EMBL" id="CP071793">
    <property type="protein sequence ID" value="QTD51601.1"/>
    <property type="molecule type" value="Genomic_DNA"/>
</dbReference>
<dbReference type="InterPro" id="IPR016039">
    <property type="entry name" value="Thiolase-like"/>
</dbReference>